<dbReference type="SUPFAM" id="SSF46689">
    <property type="entry name" value="Homeodomain-like"/>
    <property type="match status" value="1"/>
</dbReference>
<evidence type="ECO:0000256" key="3">
    <source>
        <dbReference type="ARBA" id="ARBA00023163"/>
    </source>
</evidence>
<keyword evidence="6" id="KW-1185">Reference proteome</keyword>
<dbReference type="AlphaFoldDB" id="A0A2T0QF88"/>
<organism evidence="5 6">
    <name type="scientific">Allonocardiopsis opalescens</name>
    <dbReference type="NCBI Taxonomy" id="1144618"/>
    <lineage>
        <taxon>Bacteria</taxon>
        <taxon>Bacillati</taxon>
        <taxon>Actinomycetota</taxon>
        <taxon>Actinomycetes</taxon>
        <taxon>Streptosporangiales</taxon>
        <taxon>Allonocardiopsis</taxon>
    </lineage>
</organism>
<evidence type="ECO:0000259" key="4">
    <source>
        <dbReference type="PROSITE" id="PS01124"/>
    </source>
</evidence>
<feature type="domain" description="HTH araC/xylS-type" evidence="4">
    <location>
        <begin position="6"/>
        <end position="66"/>
    </location>
</feature>
<accession>A0A2T0QF88</accession>
<protein>
    <recommendedName>
        <fullName evidence="4">HTH araC/xylS-type domain-containing protein</fullName>
    </recommendedName>
</protein>
<dbReference type="GO" id="GO:0003700">
    <property type="term" value="F:DNA-binding transcription factor activity"/>
    <property type="evidence" value="ECO:0007669"/>
    <property type="project" value="InterPro"/>
</dbReference>
<dbReference type="GO" id="GO:0043565">
    <property type="term" value="F:sequence-specific DNA binding"/>
    <property type="evidence" value="ECO:0007669"/>
    <property type="project" value="InterPro"/>
</dbReference>
<dbReference type="Proteomes" id="UP000237846">
    <property type="component" value="Unassembled WGS sequence"/>
</dbReference>
<keyword evidence="3" id="KW-0804">Transcription</keyword>
<dbReference type="PANTHER" id="PTHR47504:SF5">
    <property type="entry name" value="RIGHT ORIGIN-BINDING PROTEIN"/>
    <property type="match status" value="1"/>
</dbReference>
<dbReference type="InterPro" id="IPR009057">
    <property type="entry name" value="Homeodomain-like_sf"/>
</dbReference>
<proteinExistence type="predicted"/>
<evidence type="ECO:0000256" key="1">
    <source>
        <dbReference type="ARBA" id="ARBA00023015"/>
    </source>
</evidence>
<dbReference type="PANTHER" id="PTHR47504">
    <property type="entry name" value="RIGHT ORIGIN-BINDING PROTEIN"/>
    <property type="match status" value="1"/>
</dbReference>
<gene>
    <name evidence="5" type="ORF">CLV72_1011152</name>
</gene>
<comment type="caution">
    <text evidence="5">The sequence shown here is derived from an EMBL/GenBank/DDBJ whole genome shotgun (WGS) entry which is preliminary data.</text>
</comment>
<name>A0A2T0QF88_9ACTN</name>
<sequence>MLDRLNEASEFVEEDPGGAVDVAAMARIALTSEHHLRRTFAVLAGMGLSEYLRRRRLTLAGAELGG</sequence>
<reference evidence="5 6" key="1">
    <citation type="submission" date="2018-03" db="EMBL/GenBank/DDBJ databases">
        <title>Genomic Encyclopedia of Archaeal and Bacterial Type Strains, Phase II (KMG-II): from individual species to whole genera.</title>
        <authorList>
            <person name="Goeker M."/>
        </authorList>
    </citation>
    <scope>NUCLEOTIDE SEQUENCE [LARGE SCALE GENOMIC DNA]</scope>
    <source>
        <strain evidence="5 6">DSM 45601</strain>
    </source>
</reference>
<dbReference type="PROSITE" id="PS01124">
    <property type="entry name" value="HTH_ARAC_FAMILY_2"/>
    <property type="match status" value="1"/>
</dbReference>
<evidence type="ECO:0000313" key="5">
    <source>
        <dbReference type="EMBL" id="PRY02550.1"/>
    </source>
</evidence>
<dbReference type="EMBL" id="PVZC01000001">
    <property type="protein sequence ID" value="PRY02550.1"/>
    <property type="molecule type" value="Genomic_DNA"/>
</dbReference>
<dbReference type="InterPro" id="IPR050959">
    <property type="entry name" value="MarA-like"/>
</dbReference>
<evidence type="ECO:0000256" key="2">
    <source>
        <dbReference type="ARBA" id="ARBA00023125"/>
    </source>
</evidence>
<keyword evidence="1" id="KW-0805">Transcription regulation</keyword>
<dbReference type="Gene3D" id="1.10.10.60">
    <property type="entry name" value="Homeodomain-like"/>
    <property type="match status" value="1"/>
</dbReference>
<keyword evidence="2" id="KW-0238">DNA-binding</keyword>
<evidence type="ECO:0000313" key="6">
    <source>
        <dbReference type="Proteomes" id="UP000237846"/>
    </source>
</evidence>
<dbReference type="InterPro" id="IPR018060">
    <property type="entry name" value="HTH_AraC"/>
</dbReference>